<dbReference type="PANTHER" id="PTHR11638:SF18">
    <property type="entry name" value="HEAT SHOCK PROTEIN 104"/>
    <property type="match status" value="1"/>
</dbReference>
<proteinExistence type="predicted"/>
<evidence type="ECO:0000313" key="6">
    <source>
        <dbReference type="EMBL" id="GLB36618.1"/>
    </source>
</evidence>
<dbReference type="PANTHER" id="PTHR11638">
    <property type="entry name" value="ATP-DEPENDENT CLP PROTEASE"/>
    <property type="match status" value="1"/>
</dbReference>
<evidence type="ECO:0000256" key="4">
    <source>
        <dbReference type="PROSITE-ProRule" id="PRU01251"/>
    </source>
</evidence>
<dbReference type="InterPro" id="IPR036628">
    <property type="entry name" value="Clp_N_dom_sf"/>
</dbReference>
<dbReference type="Gene3D" id="1.10.1780.10">
    <property type="entry name" value="Clp, N-terminal domain"/>
    <property type="match status" value="1"/>
</dbReference>
<keyword evidence="7" id="KW-1185">Reference proteome</keyword>
<evidence type="ECO:0000259" key="5">
    <source>
        <dbReference type="PROSITE" id="PS51903"/>
    </source>
</evidence>
<dbReference type="InterPro" id="IPR050130">
    <property type="entry name" value="ClpA_ClpB"/>
</dbReference>
<dbReference type="InterPro" id="IPR004176">
    <property type="entry name" value="Clp_R_N"/>
</dbReference>
<dbReference type="GO" id="GO:0005524">
    <property type="term" value="F:ATP binding"/>
    <property type="evidence" value="ECO:0007669"/>
    <property type="project" value="UniProtKB-KW"/>
</dbReference>
<dbReference type="AlphaFoldDB" id="A0A9P3PJI7"/>
<organism evidence="6 7">
    <name type="scientific">Lyophyllum shimeji</name>
    <name type="common">Hon-shimeji</name>
    <name type="synonym">Tricholoma shimeji</name>
    <dbReference type="NCBI Taxonomy" id="47721"/>
    <lineage>
        <taxon>Eukaryota</taxon>
        <taxon>Fungi</taxon>
        <taxon>Dikarya</taxon>
        <taxon>Basidiomycota</taxon>
        <taxon>Agaricomycotina</taxon>
        <taxon>Agaricomycetes</taxon>
        <taxon>Agaricomycetidae</taxon>
        <taxon>Agaricales</taxon>
        <taxon>Tricholomatineae</taxon>
        <taxon>Lyophyllaceae</taxon>
        <taxon>Lyophyllum</taxon>
    </lineage>
</organism>
<dbReference type="SUPFAM" id="SSF52540">
    <property type="entry name" value="P-loop containing nucleoside triphosphate hydrolases"/>
    <property type="match status" value="1"/>
</dbReference>
<accession>A0A9P3PJI7</accession>
<name>A0A9P3PJI7_LYOSH</name>
<dbReference type="InterPro" id="IPR027417">
    <property type="entry name" value="P-loop_NTPase"/>
</dbReference>
<keyword evidence="1 4" id="KW-0677">Repeat</keyword>
<dbReference type="Pfam" id="PF02861">
    <property type="entry name" value="Clp_N"/>
    <property type="match status" value="1"/>
</dbReference>
<protein>
    <submittedName>
        <fullName evidence="6">ClpA ClpB family protein</fullName>
    </submittedName>
</protein>
<dbReference type="SUPFAM" id="SSF81923">
    <property type="entry name" value="Double Clp-N motif"/>
    <property type="match status" value="1"/>
</dbReference>
<feature type="domain" description="Clp R" evidence="5">
    <location>
        <begin position="1"/>
        <end position="152"/>
    </location>
</feature>
<evidence type="ECO:0000256" key="2">
    <source>
        <dbReference type="ARBA" id="ARBA00022741"/>
    </source>
</evidence>
<gene>
    <name evidence="6" type="primary">HSP104</name>
    <name evidence="6" type="ORF">LshimejAT787_0309060</name>
</gene>
<dbReference type="EMBL" id="BRPK01000003">
    <property type="protein sequence ID" value="GLB36618.1"/>
    <property type="molecule type" value="Genomic_DNA"/>
</dbReference>
<evidence type="ECO:0000256" key="1">
    <source>
        <dbReference type="ARBA" id="ARBA00022737"/>
    </source>
</evidence>
<comment type="caution">
    <text evidence="6">The sequence shown here is derived from an EMBL/GenBank/DDBJ whole genome shotgun (WGS) entry which is preliminary data.</text>
</comment>
<dbReference type="PROSITE" id="PS51903">
    <property type="entry name" value="CLP_R"/>
    <property type="match status" value="1"/>
</dbReference>
<sequence>MAFAFTDKVQRALSAAIQLAKYSGNPQLHPEHIAYVLINEGSRETNSGSVSLFSSVVQSADVDRTTVQRALSGVIVQLPTQSPPPDEIPLNSAALKAIREAPELQMDMHDSCIAQDHLLRALIKDPCVAALLKELGLDEAAMTASIEHFQGNGALNASTSKQGFNASPTYAVDLTALAEQGNIGPVVGRENEIRDVIRVLCRMTRNNPVLVGEPGVGKTTIAKGLAQRIVNRDVPPSLNARLYSLDIGTFNVGTSKEYEERIKSILSEVEKAADGNNSE</sequence>
<dbReference type="Proteomes" id="UP001063166">
    <property type="component" value="Unassembled WGS sequence"/>
</dbReference>
<dbReference type="GO" id="GO:0070370">
    <property type="term" value="P:cellular heat acclimation"/>
    <property type="evidence" value="ECO:0007669"/>
    <property type="project" value="TreeGrafter"/>
</dbReference>
<dbReference type="GO" id="GO:0043335">
    <property type="term" value="P:protein unfolding"/>
    <property type="evidence" value="ECO:0007669"/>
    <property type="project" value="TreeGrafter"/>
</dbReference>
<evidence type="ECO:0000256" key="3">
    <source>
        <dbReference type="ARBA" id="ARBA00022840"/>
    </source>
</evidence>
<dbReference type="GO" id="GO:0051082">
    <property type="term" value="F:unfolded protein binding"/>
    <property type="evidence" value="ECO:0007669"/>
    <property type="project" value="TreeGrafter"/>
</dbReference>
<evidence type="ECO:0000313" key="7">
    <source>
        <dbReference type="Proteomes" id="UP001063166"/>
    </source>
</evidence>
<reference evidence="6" key="1">
    <citation type="submission" date="2022-07" db="EMBL/GenBank/DDBJ databases">
        <title>The genome of Lyophyllum shimeji provides insight into the initial evolution of ectomycorrhizal fungal genome.</title>
        <authorList>
            <person name="Kobayashi Y."/>
            <person name="Shibata T."/>
            <person name="Hirakawa H."/>
            <person name="Shigenobu S."/>
            <person name="Nishiyama T."/>
            <person name="Yamada A."/>
            <person name="Hasebe M."/>
            <person name="Kawaguchi M."/>
        </authorList>
    </citation>
    <scope>NUCLEOTIDE SEQUENCE</scope>
    <source>
        <strain evidence="6">AT787</strain>
    </source>
</reference>
<dbReference type="GO" id="GO:0005829">
    <property type="term" value="C:cytosol"/>
    <property type="evidence" value="ECO:0007669"/>
    <property type="project" value="TreeGrafter"/>
</dbReference>
<dbReference type="GO" id="GO:0042026">
    <property type="term" value="P:protein refolding"/>
    <property type="evidence" value="ECO:0007669"/>
    <property type="project" value="TreeGrafter"/>
</dbReference>
<keyword evidence="3" id="KW-0067">ATP-binding</keyword>
<dbReference type="OrthoDB" id="47330at2759"/>
<dbReference type="Gene3D" id="3.40.50.300">
    <property type="entry name" value="P-loop containing nucleotide triphosphate hydrolases"/>
    <property type="match status" value="1"/>
</dbReference>
<dbReference type="GO" id="GO:0016887">
    <property type="term" value="F:ATP hydrolysis activity"/>
    <property type="evidence" value="ECO:0007669"/>
    <property type="project" value="InterPro"/>
</dbReference>
<dbReference type="Pfam" id="PF00004">
    <property type="entry name" value="AAA"/>
    <property type="match status" value="1"/>
</dbReference>
<dbReference type="CDD" id="cd00009">
    <property type="entry name" value="AAA"/>
    <property type="match status" value="1"/>
</dbReference>
<dbReference type="InterPro" id="IPR003959">
    <property type="entry name" value="ATPase_AAA_core"/>
</dbReference>
<dbReference type="GO" id="GO:0051087">
    <property type="term" value="F:protein-folding chaperone binding"/>
    <property type="evidence" value="ECO:0007669"/>
    <property type="project" value="TreeGrafter"/>
</dbReference>
<keyword evidence="2" id="KW-0547">Nucleotide-binding</keyword>